<evidence type="ECO:0000259" key="2">
    <source>
        <dbReference type="SMART" id="SM00014"/>
    </source>
</evidence>
<gene>
    <name evidence="3" type="ORF">TH63_07380</name>
</gene>
<dbReference type="PATRIC" id="fig|1379910.4.peg.1617"/>
<keyword evidence="4" id="KW-1185">Reference proteome</keyword>
<dbReference type="InterPro" id="IPR036938">
    <property type="entry name" value="PAP2/HPO_sf"/>
</dbReference>
<protein>
    <submittedName>
        <fullName evidence="3">PA-phosphatase</fullName>
    </submittedName>
</protein>
<reference evidence="3 4" key="1">
    <citation type="submission" date="2015-01" db="EMBL/GenBank/DDBJ databases">
        <title>Rufibacter sp./DG31D/ whole genome sequencing.</title>
        <authorList>
            <person name="Kim M.K."/>
            <person name="Srinivasan S."/>
            <person name="Lee J.-J."/>
        </authorList>
    </citation>
    <scope>NUCLEOTIDE SEQUENCE [LARGE SCALE GENOMIC DNA]</scope>
    <source>
        <strain evidence="3 4">DG31D</strain>
    </source>
</reference>
<dbReference type="Pfam" id="PF01569">
    <property type="entry name" value="PAP2"/>
    <property type="match status" value="1"/>
</dbReference>
<accession>A0A0H4VNQ3</accession>
<dbReference type="SMART" id="SM00014">
    <property type="entry name" value="acidPPc"/>
    <property type="match status" value="1"/>
</dbReference>
<organism evidence="3 4">
    <name type="scientific">Rufibacter radiotolerans</name>
    <dbReference type="NCBI Taxonomy" id="1379910"/>
    <lineage>
        <taxon>Bacteria</taxon>
        <taxon>Pseudomonadati</taxon>
        <taxon>Bacteroidota</taxon>
        <taxon>Cytophagia</taxon>
        <taxon>Cytophagales</taxon>
        <taxon>Hymenobacteraceae</taxon>
        <taxon>Rufibacter</taxon>
    </lineage>
</organism>
<dbReference type="STRING" id="1379910.TH63_07380"/>
<name>A0A0H4VNQ3_9BACT</name>
<keyword evidence="1" id="KW-0472">Membrane</keyword>
<dbReference type="AlphaFoldDB" id="A0A0H4VNQ3"/>
<feature type="transmembrane region" description="Helical" evidence="1">
    <location>
        <begin position="106"/>
        <end position="127"/>
    </location>
</feature>
<keyword evidence="1" id="KW-1133">Transmembrane helix</keyword>
<dbReference type="CDD" id="cd03395">
    <property type="entry name" value="PAP2_like_4"/>
    <property type="match status" value="1"/>
</dbReference>
<dbReference type="PANTHER" id="PTHR14969:SF13">
    <property type="entry name" value="AT30094P"/>
    <property type="match status" value="1"/>
</dbReference>
<dbReference type="PANTHER" id="PTHR14969">
    <property type="entry name" value="SPHINGOSINE-1-PHOSPHATE PHOSPHOHYDROLASE"/>
    <property type="match status" value="1"/>
</dbReference>
<dbReference type="OrthoDB" id="9789113at2"/>
<evidence type="ECO:0000313" key="4">
    <source>
        <dbReference type="Proteomes" id="UP000036458"/>
    </source>
</evidence>
<feature type="domain" description="Phosphatidic acid phosphatase type 2/haloperoxidase" evidence="2">
    <location>
        <begin position="59"/>
        <end position="175"/>
    </location>
</feature>
<proteinExistence type="predicted"/>
<feature type="transmembrane region" description="Helical" evidence="1">
    <location>
        <begin position="160"/>
        <end position="177"/>
    </location>
</feature>
<feature type="transmembrane region" description="Helical" evidence="1">
    <location>
        <begin position="34"/>
        <end position="51"/>
    </location>
</feature>
<dbReference type="SUPFAM" id="SSF48317">
    <property type="entry name" value="Acid phosphatase/Vanadium-dependent haloperoxidase"/>
    <property type="match status" value="1"/>
</dbReference>
<dbReference type="KEGG" id="ruf:TH63_07380"/>
<evidence type="ECO:0000313" key="3">
    <source>
        <dbReference type="EMBL" id="AKQ45507.1"/>
    </source>
</evidence>
<dbReference type="Proteomes" id="UP000036458">
    <property type="component" value="Chromosome"/>
</dbReference>
<feature type="transmembrane region" description="Helical" evidence="1">
    <location>
        <begin position="56"/>
        <end position="76"/>
    </location>
</feature>
<keyword evidence="1" id="KW-0812">Transmembrane</keyword>
<dbReference type="InterPro" id="IPR000326">
    <property type="entry name" value="PAP2/HPO"/>
</dbReference>
<sequence>MERLKAFDQALFLEFHSYRSSFWDVVMVTISNKFVWLPFYVVLIVLLVYFYKRRGWLMVLCLGAAVGLADYISSGILKPYFARLRPCHDQLLNGVVDAIDGCGGRFGFVSSHAANAFAVAIFVYMLLPHRQWHLKGVLLVWAVAISYSRVYLGVHYPGDVLAGALLGIGAAHLALVADRQIHKRFPFWQK</sequence>
<dbReference type="Gene3D" id="1.20.144.10">
    <property type="entry name" value="Phosphatidic acid phosphatase type 2/haloperoxidase"/>
    <property type="match status" value="2"/>
</dbReference>
<evidence type="ECO:0000256" key="1">
    <source>
        <dbReference type="SAM" id="Phobius"/>
    </source>
</evidence>
<dbReference type="RefSeq" id="WP_048920386.1">
    <property type="nucleotide sequence ID" value="NZ_CP010777.1"/>
</dbReference>
<dbReference type="EMBL" id="CP010777">
    <property type="protein sequence ID" value="AKQ45507.1"/>
    <property type="molecule type" value="Genomic_DNA"/>
</dbReference>